<evidence type="ECO:0000256" key="1">
    <source>
        <dbReference type="SAM" id="SignalP"/>
    </source>
</evidence>
<gene>
    <name evidence="2" type="ORF">MRM81_17560</name>
</gene>
<keyword evidence="1" id="KW-0732">Signal</keyword>
<evidence type="ECO:0000313" key="2">
    <source>
        <dbReference type="EMBL" id="XAG65233.1"/>
    </source>
</evidence>
<organism evidence="2">
    <name type="scientific">bacterium 19GA11TI05</name>
    <dbReference type="NCBI Taxonomy" id="2920688"/>
    <lineage>
        <taxon>Bacteria</taxon>
    </lineage>
</organism>
<feature type="chain" id="PRO_5043660805" description="Lipoprotein" evidence="1">
    <location>
        <begin position="30"/>
        <end position="184"/>
    </location>
</feature>
<sequence>MKKTYRIARILPGVLLLLLSGCDNGSAEAPENVPATEQAKSGNWQVKPETLTSGRAEDIKADLSQLNPVLNKSNEESIRLLNEIDKVRNDREKVKTILIENFKNQSDIEQNILSMTFKSAEVQIIRIQILSNIQLARKIYGIVGTSGFDIASPGDEFKQLSAKSFQMQQQIGRALDDLNQKYGQ</sequence>
<dbReference type="PROSITE" id="PS51257">
    <property type="entry name" value="PROKAR_LIPOPROTEIN"/>
    <property type="match status" value="1"/>
</dbReference>
<evidence type="ECO:0008006" key="3">
    <source>
        <dbReference type="Google" id="ProtNLM"/>
    </source>
</evidence>
<reference evidence="2" key="1">
    <citation type="submission" date="2022-03" db="EMBL/GenBank/DDBJ databases">
        <title>Sea Food Isolates.</title>
        <authorList>
            <person name="Li c."/>
        </authorList>
    </citation>
    <scope>NUCLEOTIDE SEQUENCE</scope>
    <source>
        <strain evidence="2">19GA11TI05</strain>
    </source>
</reference>
<proteinExistence type="predicted"/>
<accession>A0AAU6TUD2</accession>
<feature type="signal peptide" evidence="1">
    <location>
        <begin position="1"/>
        <end position="29"/>
    </location>
</feature>
<name>A0AAU6TUD2_UNCXX</name>
<dbReference type="EMBL" id="CP095362">
    <property type="protein sequence ID" value="XAG65233.1"/>
    <property type="molecule type" value="Genomic_DNA"/>
</dbReference>
<protein>
    <recommendedName>
        <fullName evidence="3">Lipoprotein</fullName>
    </recommendedName>
</protein>
<dbReference type="AlphaFoldDB" id="A0AAU6TUD2"/>